<dbReference type="GO" id="GO:0030833">
    <property type="term" value="P:regulation of actin filament polymerization"/>
    <property type="evidence" value="ECO:0007669"/>
    <property type="project" value="TreeGrafter"/>
</dbReference>
<dbReference type="GO" id="GO:0055037">
    <property type="term" value="C:recycling endosome"/>
    <property type="evidence" value="ECO:0007669"/>
    <property type="project" value="TreeGrafter"/>
</dbReference>
<dbReference type="AlphaFoldDB" id="A0A183AVR6"/>
<accession>A0A183AVR6</accession>
<dbReference type="GO" id="GO:0031594">
    <property type="term" value="C:neuromuscular junction"/>
    <property type="evidence" value="ECO:0007669"/>
    <property type="project" value="TreeGrafter"/>
</dbReference>
<protein>
    <submittedName>
        <fullName evidence="1">RH2 domain-containing protein</fullName>
    </submittedName>
</protein>
<dbReference type="PANTHER" id="PTHR15735">
    <property type="entry name" value="FCH AND DOUBLE SH3 DOMAINS PROTEIN"/>
    <property type="match status" value="1"/>
</dbReference>
<sequence length="159" mass="18183">LYEKLSAVFSALGQQESELCTQTNECFNRISKDAVKISRAFAWEVFLKSCPLFDKTVQYQFEPMEGDQNTLLRSPDEKEANLEQIARKLARRLVLRERRIKSYETELKTLQAGCVALHPNFRPAPGSPVCVVTFDCFIVFGFPWIIHKTTPPLSIIDIV</sequence>
<proteinExistence type="predicted"/>
<dbReference type="WBParaSite" id="ECPE_0001108501-mRNA-1">
    <property type="protein sequence ID" value="ECPE_0001108501-mRNA-1"/>
    <property type="gene ID" value="ECPE_0001108501"/>
</dbReference>
<dbReference type="PANTHER" id="PTHR15735:SF21">
    <property type="entry name" value="PROTEIN NERVOUS WRECK"/>
    <property type="match status" value="1"/>
</dbReference>
<evidence type="ECO:0000313" key="1">
    <source>
        <dbReference type="WBParaSite" id="ECPE_0001108501-mRNA-1"/>
    </source>
</evidence>
<reference evidence="1" key="1">
    <citation type="submission" date="2016-06" db="UniProtKB">
        <authorList>
            <consortium name="WormBaseParasite"/>
        </authorList>
    </citation>
    <scope>IDENTIFICATION</scope>
</reference>
<name>A0A183AVR6_9TREM</name>
<organism evidence="1">
    <name type="scientific">Echinostoma caproni</name>
    <dbReference type="NCBI Taxonomy" id="27848"/>
    <lineage>
        <taxon>Eukaryota</taxon>
        <taxon>Metazoa</taxon>
        <taxon>Spiralia</taxon>
        <taxon>Lophotrochozoa</taxon>
        <taxon>Platyhelminthes</taxon>
        <taxon>Trematoda</taxon>
        <taxon>Digenea</taxon>
        <taxon>Plagiorchiida</taxon>
        <taxon>Echinostomata</taxon>
        <taxon>Echinostomatoidea</taxon>
        <taxon>Echinostomatidae</taxon>
        <taxon>Echinostoma</taxon>
    </lineage>
</organism>
<dbReference type="GO" id="GO:0007274">
    <property type="term" value="P:neuromuscular synaptic transmission"/>
    <property type="evidence" value="ECO:0007669"/>
    <property type="project" value="TreeGrafter"/>
</dbReference>